<evidence type="ECO:0000313" key="3">
    <source>
        <dbReference type="Proteomes" id="UP000604825"/>
    </source>
</evidence>
<reference evidence="2" key="1">
    <citation type="submission" date="2020-10" db="EMBL/GenBank/DDBJ databases">
        <authorList>
            <person name="Han B."/>
            <person name="Lu T."/>
            <person name="Zhao Q."/>
            <person name="Huang X."/>
            <person name="Zhao Y."/>
        </authorList>
    </citation>
    <scope>NUCLEOTIDE SEQUENCE</scope>
</reference>
<protein>
    <submittedName>
        <fullName evidence="2">Uncharacterized protein</fullName>
    </submittedName>
</protein>
<dbReference type="Proteomes" id="UP000604825">
    <property type="component" value="Unassembled WGS sequence"/>
</dbReference>
<proteinExistence type="predicted"/>
<keyword evidence="3" id="KW-1185">Reference proteome</keyword>
<name>A0A811RZB8_9POAL</name>
<accession>A0A811RZB8</accession>
<gene>
    <name evidence="2" type="ORF">NCGR_LOCUS58291</name>
</gene>
<evidence type="ECO:0000313" key="2">
    <source>
        <dbReference type="EMBL" id="CAD6334193.1"/>
    </source>
</evidence>
<sequence>MNRCPSEWYFQKFLEEVVHDSQPVPTIAAKEEEGEHEQSTVDVLLEVLPSRHVQATELHGSWCSRWHNGAPASPPQGRRHGEDARASPRSPPRVPSPGPRRLGHPALPPVPSCTKGGEPELGLDKNEPSSLRQTPPAEMLVRRRCCPLCQWHCLFPELGLDKTEPPSLRRTPPAEMLVRRCSGHHRPWMQESGSCHLPPAAPRLGHRPFVKHEVRVAAGVELDFGPELDMDDAYHAFDEMPTWKLCQFIDHSFTPNLSSDQSTPICNVLALLQCVASHPDTRMPFVNGEFSYSELTQSGYAELVEIFIF</sequence>
<evidence type="ECO:0000256" key="1">
    <source>
        <dbReference type="SAM" id="MobiDB-lite"/>
    </source>
</evidence>
<feature type="compositionally biased region" description="Pro residues" evidence="1">
    <location>
        <begin position="89"/>
        <end position="98"/>
    </location>
</feature>
<feature type="region of interest" description="Disordered" evidence="1">
    <location>
        <begin position="64"/>
        <end position="135"/>
    </location>
</feature>
<dbReference type="EMBL" id="CAJGYO010000017">
    <property type="protein sequence ID" value="CAD6334193.1"/>
    <property type="molecule type" value="Genomic_DNA"/>
</dbReference>
<dbReference type="AlphaFoldDB" id="A0A811RZB8"/>
<comment type="caution">
    <text evidence="2">The sequence shown here is derived from an EMBL/GenBank/DDBJ whole genome shotgun (WGS) entry which is preliminary data.</text>
</comment>
<dbReference type="InterPro" id="IPR011989">
    <property type="entry name" value="ARM-like"/>
</dbReference>
<dbReference type="Gene3D" id="1.25.10.10">
    <property type="entry name" value="Leucine-rich Repeat Variant"/>
    <property type="match status" value="1"/>
</dbReference>
<organism evidence="2 3">
    <name type="scientific">Miscanthus lutarioriparius</name>
    <dbReference type="NCBI Taxonomy" id="422564"/>
    <lineage>
        <taxon>Eukaryota</taxon>
        <taxon>Viridiplantae</taxon>
        <taxon>Streptophyta</taxon>
        <taxon>Embryophyta</taxon>
        <taxon>Tracheophyta</taxon>
        <taxon>Spermatophyta</taxon>
        <taxon>Magnoliopsida</taxon>
        <taxon>Liliopsida</taxon>
        <taxon>Poales</taxon>
        <taxon>Poaceae</taxon>
        <taxon>PACMAD clade</taxon>
        <taxon>Panicoideae</taxon>
        <taxon>Andropogonodae</taxon>
        <taxon>Andropogoneae</taxon>
        <taxon>Saccharinae</taxon>
        <taxon>Miscanthus</taxon>
    </lineage>
</organism>